<dbReference type="OrthoDB" id="10268090at2759"/>
<sequence length="440" mass="48165">MPPHQSIDINPSTVSRMGSRYDIVVYGATGFTGSYIVRAIATSPLFKGKTIAVAGRSEAKLRATLDEIVRDIGVSEVSKYPIIIADTSDVESLVSMAKQAKVIINAVGPYRLHGEAVVKAAVENGASHVDVSGEPAYLETMEMKYAELAKEKGVYVVGACGWDSIPCDLGTDFLKRNFDGTLGYVETFVSNTRGPSGYSFNAGTYQTLILGIASAKEDNLGKLRKAIMPTRLPSPKYKTPKRGTLWKVDEPALQGWALPFMGSDKSIVQRSQYYDAQVNGKKPIQIATYFSLGSYFWALLVTGWVTIFAILCMFKPTRKILQAYPDQCSFYMFKNSGPTKQQMKEASFQYFFFGNGWANGEAVDEVKPTKKGAAVCRGPDPGYIATSGCIVSAALAILEDKDTLPKQGGVYTTASAFRDTRIFDYLKSFGITYEMLPEKN</sequence>
<protein>
    <submittedName>
        <fullName evidence="2">Sacchrp_dh_NADP domain-containing protein</fullName>
    </submittedName>
</protein>
<dbReference type="PANTHER" id="PTHR12286">
    <property type="entry name" value="SACCHAROPINE DEHYDROGENASE-LIKE OXIDOREDUCTASE"/>
    <property type="match status" value="1"/>
</dbReference>
<dbReference type="Proteomes" id="UP000005239">
    <property type="component" value="Unassembled WGS sequence"/>
</dbReference>
<accession>A0A8R1UIU3</accession>
<organism evidence="2 3">
    <name type="scientific">Pristionchus pacificus</name>
    <name type="common">Parasitic nematode worm</name>
    <dbReference type="NCBI Taxonomy" id="54126"/>
    <lineage>
        <taxon>Eukaryota</taxon>
        <taxon>Metazoa</taxon>
        <taxon>Ecdysozoa</taxon>
        <taxon>Nematoda</taxon>
        <taxon>Chromadorea</taxon>
        <taxon>Rhabditida</taxon>
        <taxon>Rhabditina</taxon>
        <taxon>Diplogasteromorpha</taxon>
        <taxon>Diplogasteroidea</taxon>
        <taxon>Neodiplogasteridae</taxon>
        <taxon>Pristionchus</taxon>
    </lineage>
</organism>
<accession>A0A2A6CRN5</accession>
<name>A0A2A6CRN5_PRIPA</name>
<dbReference type="GO" id="GO:0009247">
    <property type="term" value="P:glycolipid biosynthetic process"/>
    <property type="evidence" value="ECO:0000318"/>
    <property type="project" value="GO_Central"/>
</dbReference>
<dbReference type="GO" id="GO:0016020">
    <property type="term" value="C:membrane"/>
    <property type="evidence" value="ECO:0007669"/>
    <property type="project" value="GOC"/>
</dbReference>
<evidence type="ECO:0000313" key="3">
    <source>
        <dbReference type="Proteomes" id="UP000005239"/>
    </source>
</evidence>
<dbReference type="InterPro" id="IPR051276">
    <property type="entry name" value="Saccharopine_DH-like_oxidrdct"/>
</dbReference>
<keyword evidence="3" id="KW-1185">Reference proteome</keyword>
<dbReference type="Gene3D" id="3.40.50.720">
    <property type="entry name" value="NAD(P)-binding Rossmann-like Domain"/>
    <property type="match status" value="1"/>
</dbReference>
<dbReference type="PANTHER" id="PTHR12286:SF5">
    <property type="entry name" value="SACCHAROPINE DEHYDROGENASE-LIKE OXIDOREDUCTASE"/>
    <property type="match status" value="1"/>
</dbReference>
<evidence type="ECO:0000313" key="2">
    <source>
        <dbReference type="EnsemblMetazoa" id="PPA32915.1"/>
    </source>
</evidence>
<dbReference type="EnsemblMetazoa" id="PPA32915.1">
    <property type="protein sequence ID" value="PPA32915.1"/>
    <property type="gene ID" value="WBGene00205775"/>
</dbReference>
<dbReference type="GO" id="GO:0005811">
    <property type="term" value="C:lipid droplet"/>
    <property type="evidence" value="ECO:0000318"/>
    <property type="project" value="GO_Central"/>
</dbReference>
<gene>
    <name evidence="2" type="primary">WBGene00205775</name>
</gene>
<dbReference type="InterPro" id="IPR005097">
    <property type="entry name" value="Sacchrp_dh_NADP-bd"/>
</dbReference>
<proteinExistence type="inferred from homology"/>
<dbReference type="Pfam" id="PF03435">
    <property type="entry name" value="Sacchrp_dh_NADP"/>
    <property type="match status" value="1"/>
</dbReference>
<evidence type="ECO:0000256" key="1">
    <source>
        <dbReference type="ARBA" id="ARBA00038048"/>
    </source>
</evidence>
<dbReference type="InterPro" id="IPR036291">
    <property type="entry name" value="NAD(P)-bd_dom_sf"/>
</dbReference>
<dbReference type="SUPFAM" id="SSF51735">
    <property type="entry name" value="NAD(P)-binding Rossmann-fold domains"/>
    <property type="match status" value="1"/>
</dbReference>
<comment type="similarity">
    <text evidence="1">Belongs to the saccharopine dehydrogenase family.</text>
</comment>
<dbReference type="AlphaFoldDB" id="A0A2A6CRN5"/>
<reference evidence="3" key="1">
    <citation type="journal article" date="2008" name="Nat. Genet.">
        <title>The Pristionchus pacificus genome provides a unique perspective on nematode lifestyle and parasitism.</title>
        <authorList>
            <person name="Dieterich C."/>
            <person name="Clifton S.W."/>
            <person name="Schuster L.N."/>
            <person name="Chinwalla A."/>
            <person name="Delehaunty K."/>
            <person name="Dinkelacker I."/>
            <person name="Fulton L."/>
            <person name="Fulton R."/>
            <person name="Godfrey J."/>
            <person name="Minx P."/>
            <person name="Mitreva M."/>
            <person name="Roeseler W."/>
            <person name="Tian H."/>
            <person name="Witte H."/>
            <person name="Yang S.P."/>
            <person name="Wilson R.K."/>
            <person name="Sommer R.J."/>
        </authorList>
    </citation>
    <scope>NUCLEOTIDE SEQUENCE [LARGE SCALE GENOMIC DNA]</scope>
    <source>
        <strain evidence="3">PS312</strain>
    </source>
</reference>
<dbReference type="FunFam" id="3.40.50.720:FF:000178">
    <property type="entry name" value="Saccharopine dehydrogenase-like oxidoreductase"/>
    <property type="match status" value="1"/>
</dbReference>
<reference evidence="2" key="2">
    <citation type="submission" date="2022-06" db="UniProtKB">
        <authorList>
            <consortium name="EnsemblMetazoa"/>
        </authorList>
    </citation>
    <scope>IDENTIFICATION</scope>
    <source>
        <strain evidence="2">PS312</strain>
    </source>
</reference>